<accession>A0A383ASP8</accession>
<evidence type="ECO:0008006" key="3">
    <source>
        <dbReference type="Google" id="ProtNLM"/>
    </source>
</evidence>
<evidence type="ECO:0000313" key="2">
    <source>
        <dbReference type="EMBL" id="SVE10714.1"/>
    </source>
</evidence>
<dbReference type="EMBL" id="UINC01194566">
    <property type="protein sequence ID" value="SVE10714.1"/>
    <property type="molecule type" value="Genomic_DNA"/>
</dbReference>
<keyword evidence="1" id="KW-0812">Transmembrane</keyword>
<proteinExistence type="predicted"/>
<feature type="non-terminal residue" evidence="2">
    <location>
        <position position="38"/>
    </location>
</feature>
<protein>
    <recommendedName>
        <fullName evidence="3">Branched-chain amino acid ABC transporter permease</fullName>
    </recommendedName>
</protein>
<gene>
    <name evidence="2" type="ORF">METZ01_LOCUS463568</name>
</gene>
<name>A0A383ASP8_9ZZZZ</name>
<evidence type="ECO:0000256" key="1">
    <source>
        <dbReference type="SAM" id="Phobius"/>
    </source>
</evidence>
<keyword evidence="1" id="KW-1133">Transmembrane helix</keyword>
<reference evidence="2" key="1">
    <citation type="submission" date="2018-05" db="EMBL/GenBank/DDBJ databases">
        <authorList>
            <person name="Lanie J.A."/>
            <person name="Ng W.-L."/>
            <person name="Kazmierczak K.M."/>
            <person name="Andrzejewski T.M."/>
            <person name="Davidsen T.M."/>
            <person name="Wayne K.J."/>
            <person name="Tettelin H."/>
            <person name="Glass J.I."/>
            <person name="Rusch D."/>
            <person name="Podicherti R."/>
            <person name="Tsui H.-C.T."/>
            <person name="Winkler M.E."/>
        </authorList>
    </citation>
    <scope>NUCLEOTIDE SEQUENCE</scope>
</reference>
<keyword evidence="1" id="KW-0472">Membrane</keyword>
<sequence>MEDFWYEFVEVTQTITDGLLFGSTYALIGVGFTLIFGA</sequence>
<dbReference type="AlphaFoldDB" id="A0A383ASP8"/>
<feature type="transmembrane region" description="Helical" evidence="1">
    <location>
        <begin position="20"/>
        <end position="37"/>
    </location>
</feature>
<organism evidence="2">
    <name type="scientific">marine metagenome</name>
    <dbReference type="NCBI Taxonomy" id="408172"/>
    <lineage>
        <taxon>unclassified sequences</taxon>
        <taxon>metagenomes</taxon>
        <taxon>ecological metagenomes</taxon>
    </lineage>
</organism>